<proteinExistence type="predicted"/>
<dbReference type="InterPro" id="IPR039315">
    <property type="entry name" value="CheW"/>
</dbReference>
<dbReference type="SMART" id="SM00260">
    <property type="entry name" value="CheW"/>
    <property type="match status" value="1"/>
</dbReference>
<organism evidence="2 3">
    <name type="scientific">Sporosarcina pasteurii</name>
    <name type="common">Bacillus pasteurii</name>
    <dbReference type="NCBI Taxonomy" id="1474"/>
    <lineage>
        <taxon>Bacteria</taxon>
        <taxon>Bacillati</taxon>
        <taxon>Bacillota</taxon>
        <taxon>Bacilli</taxon>
        <taxon>Bacillales</taxon>
        <taxon>Caryophanaceae</taxon>
        <taxon>Sporosarcina</taxon>
    </lineage>
</organism>
<dbReference type="InterPro" id="IPR002545">
    <property type="entry name" value="CheW-lke_dom"/>
</dbReference>
<dbReference type="RefSeq" id="WP_166739532.1">
    <property type="nucleotide sequence ID" value="NZ_CP038012.1"/>
</dbReference>
<dbReference type="Gene3D" id="2.40.50.180">
    <property type="entry name" value="CheA-289, Domain 4"/>
    <property type="match status" value="1"/>
</dbReference>
<sequence length="154" mass="17302">MNLSEKEVGVQNIFEFVEFRVGVSHFGIRISQVREIIEPLPVTVIPHAPNFVKGIIQLRGDVLPLIDLKTIIGQTELETEMATNKYIVVEFGQMTAALEVSDVMQIDRINKREIEPANEVYVADELPVSGVIKRSNEIVLLVEFEEMIIGKVNA</sequence>
<reference evidence="2 3" key="1">
    <citation type="submission" date="2018-06" db="EMBL/GenBank/DDBJ databases">
        <authorList>
            <consortium name="Pathogen Informatics"/>
            <person name="Doyle S."/>
        </authorList>
    </citation>
    <scope>NUCLEOTIDE SEQUENCE [LARGE SCALE GENOMIC DNA]</scope>
    <source>
        <strain evidence="3">ATCC 11859 / DSM 33 / NCIB 8841 / NCTC 4822</strain>
    </source>
</reference>
<gene>
    <name evidence="2" type="primary">cheV</name>
    <name evidence="2" type="ORF">NCTC4822_00879</name>
</gene>
<protein>
    <submittedName>
        <fullName evidence="2">Chemotaxis protein CheV</fullName>
    </submittedName>
</protein>
<dbReference type="Pfam" id="PF01584">
    <property type="entry name" value="CheW"/>
    <property type="match status" value="1"/>
</dbReference>
<evidence type="ECO:0000313" key="3">
    <source>
        <dbReference type="Proteomes" id="UP000254519"/>
    </source>
</evidence>
<dbReference type="GO" id="GO:0007165">
    <property type="term" value="P:signal transduction"/>
    <property type="evidence" value="ECO:0007669"/>
    <property type="project" value="InterPro"/>
</dbReference>
<evidence type="ECO:0000259" key="1">
    <source>
        <dbReference type="PROSITE" id="PS50851"/>
    </source>
</evidence>
<dbReference type="GO" id="GO:0006935">
    <property type="term" value="P:chemotaxis"/>
    <property type="evidence" value="ECO:0007669"/>
    <property type="project" value="InterPro"/>
</dbReference>
<evidence type="ECO:0000313" key="2">
    <source>
        <dbReference type="EMBL" id="SUJ00223.1"/>
    </source>
</evidence>
<dbReference type="PANTHER" id="PTHR22617">
    <property type="entry name" value="CHEMOTAXIS SENSOR HISTIDINE KINASE-RELATED"/>
    <property type="match status" value="1"/>
</dbReference>
<dbReference type="InterPro" id="IPR036061">
    <property type="entry name" value="CheW-like_dom_sf"/>
</dbReference>
<dbReference type="SUPFAM" id="SSF50341">
    <property type="entry name" value="CheW-like"/>
    <property type="match status" value="1"/>
</dbReference>
<dbReference type="PANTHER" id="PTHR22617:SF23">
    <property type="entry name" value="CHEMOTAXIS PROTEIN CHEW"/>
    <property type="match status" value="1"/>
</dbReference>
<dbReference type="AlphaFoldDB" id="A0A380BEW6"/>
<feature type="domain" description="CheW-like" evidence="1">
    <location>
        <begin position="13"/>
        <end position="153"/>
    </location>
</feature>
<name>A0A380BEW6_SPOPA</name>
<dbReference type="PROSITE" id="PS50851">
    <property type="entry name" value="CHEW"/>
    <property type="match status" value="1"/>
</dbReference>
<dbReference type="Proteomes" id="UP000254519">
    <property type="component" value="Unassembled WGS sequence"/>
</dbReference>
<dbReference type="GO" id="GO:0005829">
    <property type="term" value="C:cytosol"/>
    <property type="evidence" value="ECO:0007669"/>
    <property type="project" value="TreeGrafter"/>
</dbReference>
<dbReference type="Gene3D" id="2.30.30.40">
    <property type="entry name" value="SH3 Domains"/>
    <property type="match status" value="1"/>
</dbReference>
<keyword evidence="3" id="KW-1185">Reference proteome</keyword>
<dbReference type="EMBL" id="UGYZ01000002">
    <property type="protein sequence ID" value="SUJ00223.1"/>
    <property type="molecule type" value="Genomic_DNA"/>
</dbReference>
<accession>A0A380BEW6</accession>